<sequence length="386" mass="45857">MNCLAPISIPDKVAARYGYHGRYIKVPCGHCAQCARDRRNDWYVRLNSVYRRHVERHIPVWFVTVTINQNLWPGYLVSSPGVEDRVTGFVRSWCERFRYLNDGKMPLRFLCCEFGSENRPYIDDYGNTRISTGALHFHGFIFGFINWSKVAKGLEETHGWVDYSRVRGPQCIRYTVKYATKDFSEENPKRRSRVFCSPGLGDPSFYFGESIPTPVILIGAFHYRTPRYLIEKQWIWLYSKSHFDDWRSRISLRNSRLALTDVFGRFFLVNENAKKRILLYNQQDAFYASNRDKLYDPNLSVRSYWLEKLLQSLNVSSFDDVKTLYNLGLTGLSHPLFRREYLQNMYYHIHDDILPNEQFFNFNPYLFFTDYERYKNFFSLSGDFET</sequence>
<name>A0A8F5RC38_9VIRU</name>
<dbReference type="EMBL" id="MZ089794">
    <property type="protein sequence ID" value="QXN75237.1"/>
    <property type="molecule type" value="Genomic_DNA"/>
</dbReference>
<protein>
    <submittedName>
        <fullName evidence="1">Replication initiator protein</fullName>
    </submittedName>
</protein>
<reference evidence="1" key="1">
    <citation type="submission" date="2021-04" db="EMBL/GenBank/DDBJ databases">
        <title>Genomes of microviruses identified in yellow-bellied marmot fecal samples.</title>
        <authorList>
            <person name="Varsani A."/>
            <person name="Kraberger S."/>
            <person name="Chatterjee A."/>
            <person name="Richet C."/>
            <person name="Fontenele R.S."/>
            <person name="Schmidlin K."/>
            <person name="Blumstein D.T."/>
        </authorList>
    </citation>
    <scope>NUCLEOTIDE SEQUENCE</scope>
    <source>
        <strain evidence="1">Mar48</strain>
    </source>
</reference>
<organism evidence="1">
    <name type="scientific">Microvirus mar48</name>
    <dbReference type="NCBI Taxonomy" id="2851183"/>
    <lineage>
        <taxon>Viruses</taxon>
        <taxon>Monodnaviria</taxon>
        <taxon>Sangervirae</taxon>
        <taxon>Phixviricota</taxon>
        <taxon>Malgrandaviricetes</taxon>
        <taxon>Petitvirales</taxon>
        <taxon>Microviridae</taxon>
    </lineage>
</organism>
<evidence type="ECO:0000313" key="1">
    <source>
        <dbReference type="EMBL" id="QXN75237.1"/>
    </source>
</evidence>
<accession>A0A8F5RC38</accession>
<proteinExistence type="predicted"/>